<keyword evidence="2" id="KW-1185">Reference proteome</keyword>
<dbReference type="Proteomes" id="UP001055072">
    <property type="component" value="Unassembled WGS sequence"/>
</dbReference>
<proteinExistence type="predicted"/>
<sequence length="288" mass="32195">MLLPFQLRYHEWESSVPIMMYHSHGHPVSAQISQDFWSTACTNRGLVGNSIEGNSALIADSKGSMQFCMKHTTHKKKSLQWGLHTKVATIQQRPKLSSMQIRELEEKLCQAYKHDPYSFQLEAIQAQIEGKNVLVHAATGAGKTTITAGPHAWILDGVTLIATPLIQLAEEMVNTFREEFGLAVISIHSKNGVLSPAKDILDGKYKVILASPEMMQTRTFIDKLSRNQKFVHKFRKKYMTLGNLRAFLPSSTSVIAVLATLTARVCRDIQSKLHFSKANSSFIDIGNN</sequence>
<comment type="caution">
    <text evidence="1">The sequence shown here is derived from an EMBL/GenBank/DDBJ whole genome shotgun (WGS) entry which is preliminary data.</text>
</comment>
<accession>A0ACB8TMZ8</accession>
<name>A0ACB8TMZ8_9APHY</name>
<dbReference type="EMBL" id="MU274968">
    <property type="protein sequence ID" value="KAI0083397.1"/>
    <property type="molecule type" value="Genomic_DNA"/>
</dbReference>
<gene>
    <name evidence="1" type="ORF">BDY19DRAFT_910624</name>
</gene>
<reference evidence="1" key="1">
    <citation type="journal article" date="2021" name="Environ. Microbiol.">
        <title>Gene family expansions and transcriptome signatures uncover fungal adaptations to wood decay.</title>
        <authorList>
            <person name="Hage H."/>
            <person name="Miyauchi S."/>
            <person name="Viragh M."/>
            <person name="Drula E."/>
            <person name="Min B."/>
            <person name="Chaduli D."/>
            <person name="Navarro D."/>
            <person name="Favel A."/>
            <person name="Norest M."/>
            <person name="Lesage-Meessen L."/>
            <person name="Balint B."/>
            <person name="Merenyi Z."/>
            <person name="de Eugenio L."/>
            <person name="Morin E."/>
            <person name="Martinez A.T."/>
            <person name="Baldrian P."/>
            <person name="Stursova M."/>
            <person name="Martinez M.J."/>
            <person name="Novotny C."/>
            <person name="Magnuson J.K."/>
            <person name="Spatafora J.W."/>
            <person name="Maurice S."/>
            <person name="Pangilinan J."/>
            <person name="Andreopoulos W."/>
            <person name="LaButti K."/>
            <person name="Hundley H."/>
            <person name="Na H."/>
            <person name="Kuo A."/>
            <person name="Barry K."/>
            <person name="Lipzen A."/>
            <person name="Henrissat B."/>
            <person name="Riley R."/>
            <person name="Ahrendt S."/>
            <person name="Nagy L.G."/>
            <person name="Grigoriev I.V."/>
            <person name="Martin F."/>
            <person name="Rosso M.N."/>
        </authorList>
    </citation>
    <scope>NUCLEOTIDE SEQUENCE</scope>
    <source>
        <strain evidence="1">CBS 384.51</strain>
    </source>
</reference>
<organism evidence="1 2">
    <name type="scientific">Irpex rosettiformis</name>
    <dbReference type="NCBI Taxonomy" id="378272"/>
    <lineage>
        <taxon>Eukaryota</taxon>
        <taxon>Fungi</taxon>
        <taxon>Dikarya</taxon>
        <taxon>Basidiomycota</taxon>
        <taxon>Agaricomycotina</taxon>
        <taxon>Agaricomycetes</taxon>
        <taxon>Polyporales</taxon>
        <taxon>Irpicaceae</taxon>
        <taxon>Irpex</taxon>
    </lineage>
</organism>
<evidence type="ECO:0000313" key="2">
    <source>
        <dbReference type="Proteomes" id="UP001055072"/>
    </source>
</evidence>
<protein>
    <submittedName>
        <fullName evidence="1">P-loop containing nucleoside triphosphate hydrolase protein</fullName>
    </submittedName>
</protein>
<keyword evidence="1" id="KW-0378">Hydrolase</keyword>
<evidence type="ECO:0000313" key="1">
    <source>
        <dbReference type="EMBL" id="KAI0083397.1"/>
    </source>
</evidence>